<proteinExistence type="predicted"/>
<accession>A0AAE1DWT5</accession>
<feature type="compositionally biased region" description="Basic residues" evidence="1">
    <location>
        <begin position="518"/>
        <end position="530"/>
    </location>
</feature>
<sequence>MRRTRIITRSRARPAEPTLAQPLSLSSSGGADKGMTQNKLSSSMCLVHGSNGSTEAAHPSREKFGPKHSRSIRTSSKAVISPPPTVVPVDTCIRVTHHAVQPSNRSNRLCDSRLCSSNIEENSFLDRESSKPSGLSLAFQGGSQKGSGNHVSSFDIHRKDDSSKFVSNSRTRSSGESVGPHTSRKSKDFRREHSKTTVLSEKQTQTSPVSGSWVNAAFIDNSKCGCRSSSENERNSNKNLYRNQHPQHHKKQSRSSPMTRCHTTNGRGQVYCDTETCGKSSRGTVSEIKQVYEKSEILELLDSSCECPLFSHDSSDCSKKAQNTNASSKPQLDPSRTKDFGFGLYFARILRDTERSYVSLEKDINGADCVQCYETKENNNGDGHLPIDEQVEDCTVVDISDNTQHTDGSFEEFIKHNGTAQEKAPKPVDSQTKQSGLEKPIEINVDTGILSEDSEWSGSLESLEENESQLTDSGQVLNSENLEVNSMPQVDKTSRVAFAQCDASLKDAQEGISPPSPARRKTRRRVRRPRVRDPEECDGDKDKSKADIENRACLSCASLGLSSGSPSPESSVCCPACRETHTGTPTSAAAATLSSPERLRICSSPSFTYDPDVVNKIPFYFTEPDFSERDGDSFTKSLSPVESSLHVPSGGQSLSRDDRLTESEHGLCGLVGPKPSLLGQETEEDEDSGLFCCTWDEFDNDDLLETVARSCDTGGSPTVWEGPSSSSPDNVPGESLTQQQTADDVCSIVTVSDDVLSDGATHTSGESLADELAPSSSAVRGCLTSLPIIASLRAADFRQFVRGQKYTPGTRLSNIVPHGGICYKSRDNVVSPVAQYFKGRERGKNARNPTPLDGLDDKVNTTSPASPGGVKSPTSENISGIVFSTPSRLMAMILVCF</sequence>
<feature type="region of interest" description="Disordered" evidence="1">
    <location>
        <begin position="1"/>
        <end position="82"/>
    </location>
</feature>
<feature type="compositionally biased region" description="Polar residues" evidence="1">
    <location>
        <begin position="164"/>
        <end position="176"/>
    </location>
</feature>
<feature type="compositionally biased region" description="Basic and acidic residues" evidence="1">
    <location>
        <begin position="185"/>
        <end position="195"/>
    </location>
</feature>
<evidence type="ECO:0000313" key="3">
    <source>
        <dbReference type="Proteomes" id="UP001283361"/>
    </source>
</evidence>
<gene>
    <name evidence="2" type="ORF">RRG08_007810</name>
</gene>
<protein>
    <submittedName>
        <fullName evidence="2">Uncharacterized protein</fullName>
    </submittedName>
</protein>
<name>A0AAE1DWT5_9GAST</name>
<evidence type="ECO:0000256" key="1">
    <source>
        <dbReference type="SAM" id="MobiDB-lite"/>
    </source>
</evidence>
<feature type="region of interest" description="Disordered" evidence="1">
    <location>
        <begin position="714"/>
        <end position="743"/>
    </location>
</feature>
<feature type="compositionally biased region" description="Polar residues" evidence="1">
    <location>
        <begin position="196"/>
        <end position="207"/>
    </location>
</feature>
<feature type="region of interest" description="Disordered" evidence="1">
    <location>
        <begin position="315"/>
        <end position="334"/>
    </location>
</feature>
<feature type="compositionally biased region" description="Polar residues" evidence="1">
    <location>
        <begin position="320"/>
        <end position="330"/>
    </location>
</feature>
<comment type="caution">
    <text evidence="2">The sequence shown here is derived from an EMBL/GenBank/DDBJ whole genome shotgun (WGS) entry which is preliminary data.</text>
</comment>
<feature type="region of interest" description="Disordered" evidence="1">
    <location>
        <begin position="631"/>
        <end position="659"/>
    </location>
</feature>
<dbReference type="AlphaFoldDB" id="A0AAE1DWT5"/>
<dbReference type="EMBL" id="JAWDGP010002050">
    <property type="protein sequence ID" value="KAK3785879.1"/>
    <property type="molecule type" value="Genomic_DNA"/>
</dbReference>
<evidence type="ECO:0000313" key="2">
    <source>
        <dbReference type="EMBL" id="KAK3785879.1"/>
    </source>
</evidence>
<feature type="region of interest" description="Disordered" evidence="1">
    <location>
        <begin position="506"/>
        <end position="544"/>
    </location>
</feature>
<reference evidence="2" key="1">
    <citation type="journal article" date="2023" name="G3 (Bethesda)">
        <title>A reference genome for the long-term kleptoplast-retaining sea slug Elysia crispata morphotype clarki.</title>
        <authorList>
            <person name="Eastman K.E."/>
            <person name="Pendleton A.L."/>
            <person name="Shaikh M.A."/>
            <person name="Suttiyut T."/>
            <person name="Ogas R."/>
            <person name="Tomko P."/>
            <person name="Gavelis G."/>
            <person name="Widhalm J.R."/>
            <person name="Wisecaver J.H."/>
        </authorList>
    </citation>
    <scope>NUCLEOTIDE SEQUENCE</scope>
    <source>
        <strain evidence="2">ECLA1</strain>
    </source>
</reference>
<feature type="compositionally biased region" description="Polar residues" evidence="1">
    <location>
        <begin position="254"/>
        <end position="265"/>
    </location>
</feature>
<feature type="region of interest" description="Disordered" evidence="1">
    <location>
        <begin position="123"/>
        <end position="207"/>
    </location>
</feature>
<dbReference type="Proteomes" id="UP001283361">
    <property type="component" value="Unassembled WGS sequence"/>
</dbReference>
<organism evidence="2 3">
    <name type="scientific">Elysia crispata</name>
    <name type="common">lettuce slug</name>
    <dbReference type="NCBI Taxonomy" id="231223"/>
    <lineage>
        <taxon>Eukaryota</taxon>
        <taxon>Metazoa</taxon>
        <taxon>Spiralia</taxon>
        <taxon>Lophotrochozoa</taxon>
        <taxon>Mollusca</taxon>
        <taxon>Gastropoda</taxon>
        <taxon>Heterobranchia</taxon>
        <taxon>Euthyneura</taxon>
        <taxon>Panpulmonata</taxon>
        <taxon>Sacoglossa</taxon>
        <taxon>Placobranchoidea</taxon>
        <taxon>Plakobranchidae</taxon>
        <taxon>Elysia</taxon>
    </lineage>
</organism>
<feature type="compositionally biased region" description="Polar residues" evidence="1">
    <location>
        <begin position="723"/>
        <end position="742"/>
    </location>
</feature>
<feature type="region of interest" description="Disordered" evidence="1">
    <location>
        <begin position="226"/>
        <end position="265"/>
    </location>
</feature>
<feature type="compositionally biased region" description="Polar residues" evidence="1">
    <location>
        <begin position="21"/>
        <end position="54"/>
    </location>
</feature>
<feature type="region of interest" description="Disordered" evidence="1">
    <location>
        <begin position="418"/>
        <end position="474"/>
    </location>
</feature>
<keyword evidence="3" id="KW-1185">Reference proteome</keyword>
<feature type="region of interest" description="Disordered" evidence="1">
    <location>
        <begin position="840"/>
        <end position="874"/>
    </location>
</feature>
<feature type="compositionally biased region" description="Basic residues" evidence="1">
    <location>
        <begin position="1"/>
        <end position="12"/>
    </location>
</feature>